<gene>
    <name evidence="1" type="ORF">KL86DYS1_30777</name>
</gene>
<sequence length="369" mass="40952">MGTIKRLVIMCVAFIGFFISIDGKNNHVDGVKEIKEVFENVYMVGDASPAGWDITNPYPMRKSSSDPHVFTYSGFLNAGELKLPLESGTGNWDCNYLMPVQNGAGINSKHVMFVSKGNPDNKWVISKAGIYSVTLNTDKMEIKFERGDLICDNIYMIGDATAAAWDISKPMAMRKNPANPYEFVFAGQLNAGELKLPLAKGNWDCDYLMPTENGAGMKKKDLMYVSQGKIDNKWILTESGGYRITVDTKKMSVKFERDDFPYDGVYMIGSASPAEWNISSPTPMVKAKTGIYTYEGHLNAGELKFPLETGTANWDCDYLMPIVGGAGIEETRIQLVAGGNPDNKFWIREGGDYKVTLDTKAMSIKFEKK</sequence>
<accession>A0A212JXM6</accession>
<evidence type="ECO:0000313" key="1">
    <source>
        <dbReference type="EMBL" id="SBW04201.1"/>
    </source>
</evidence>
<dbReference type="GO" id="GO:0019867">
    <property type="term" value="C:outer membrane"/>
    <property type="evidence" value="ECO:0007669"/>
    <property type="project" value="InterPro"/>
</dbReference>
<dbReference type="GO" id="GO:2001070">
    <property type="term" value="F:starch binding"/>
    <property type="evidence" value="ECO:0007669"/>
    <property type="project" value="InterPro"/>
</dbReference>
<organism evidence="1">
    <name type="scientific">uncultured Dysgonomonas sp</name>
    <dbReference type="NCBI Taxonomy" id="206096"/>
    <lineage>
        <taxon>Bacteria</taxon>
        <taxon>Pseudomonadati</taxon>
        <taxon>Bacteroidota</taxon>
        <taxon>Bacteroidia</taxon>
        <taxon>Bacteroidales</taxon>
        <taxon>Dysgonomonadaceae</taxon>
        <taxon>Dysgonomonas</taxon>
        <taxon>environmental samples</taxon>
    </lineage>
</organism>
<dbReference type="Gene3D" id="2.60.40.3620">
    <property type="match status" value="3"/>
</dbReference>
<protein>
    <recommendedName>
        <fullName evidence="2">SusF/SusE family outer membrane protein</fullName>
    </recommendedName>
</protein>
<dbReference type="AlphaFoldDB" id="A0A212JXM6"/>
<dbReference type="RefSeq" id="WP_296942849.1">
    <property type="nucleotide sequence ID" value="NZ_LT599032.1"/>
</dbReference>
<reference evidence="1" key="1">
    <citation type="submission" date="2016-04" db="EMBL/GenBank/DDBJ databases">
        <authorList>
            <person name="Evans L.H."/>
            <person name="Alamgir A."/>
            <person name="Owens N."/>
            <person name="Weber N.D."/>
            <person name="Virtaneva K."/>
            <person name="Barbian K."/>
            <person name="Babar A."/>
            <person name="Rosenke K."/>
        </authorList>
    </citation>
    <scope>NUCLEOTIDE SEQUENCE</scope>
    <source>
        <strain evidence="1">86-1</strain>
    </source>
</reference>
<name>A0A212JXM6_9BACT</name>
<dbReference type="EMBL" id="FLUM01000003">
    <property type="protein sequence ID" value="SBW04201.1"/>
    <property type="molecule type" value="Genomic_DNA"/>
</dbReference>
<proteinExistence type="predicted"/>
<evidence type="ECO:0008006" key="2">
    <source>
        <dbReference type="Google" id="ProtNLM"/>
    </source>
</evidence>